<evidence type="ECO:0000313" key="11">
    <source>
        <dbReference type="EMBL" id="CAH3174356.1"/>
    </source>
</evidence>
<evidence type="ECO:0000256" key="5">
    <source>
        <dbReference type="ARBA" id="ARBA00022771"/>
    </source>
</evidence>
<dbReference type="InterPro" id="IPR045055">
    <property type="entry name" value="DNA2/NAM7-like"/>
</dbReference>
<organism evidence="11 12">
    <name type="scientific">Porites lobata</name>
    <dbReference type="NCBI Taxonomy" id="104759"/>
    <lineage>
        <taxon>Eukaryota</taxon>
        <taxon>Metazoa</taxon>
        <taxon>Cnidaria</taxon>
        <taxon>Anthozoa</taxon>
        <taxon>Hexacorallia</taxon>
        <taxon>Scleractinia</taxon>
        <taxon>Fungiina</taxon>
        <taxon>Poritidae</taxon>
        <taxon>Porites</taxon>
    </lineage>
</organism>
<sequence length="1815" mass="207983">MASTRKRSRHVSIAEPLAEPSKRRRTADDSSYTDQEKVTRTLGYQALLKICESNSPEDGILKLSFKSKQFEVLLNSKEIRPDLMKLIIRAVHLCTLSHQVTQHAEKMLRIVIKTNFLALHLSSFVRQIPFHSRTNDGFQPDLVIMHLAESFLVLLQRFGNQVVDVTPVADLSDALEKLKSDRDIPFQVDTGMLEQKVNRVKELRDEINRRKIESLRKKENESELEPPQNFREVSVIPQAADLNLHYKPFLRANVVGGSYKDLEHYLDVQFRLLREDFILPLRRGIEQLRKDNSSLGTSSVSDSKHANNMSIYRHVTVLYPVCNGKGMVYKIRFDNSYRSLRRVKWEKSKRLKFGSLLCLSADDFYNLLFATVENRDTNDLYCGELEVRFEGVELERLSQSIEQKEEFDMVESPAFFEAYRHVLEGLQKIQPDELPFQEHIIKCNQNVGPPEYETKTKGFFDMSDVMNKATEIGVNDIVLDKTMEEEIPDSMSTFTDDISSDDNSEESSDSDSDHRRLRSRAITSKYGPKDVNIYDLQLDQVSSSFNESQTRAFKMALTKKIAVIQGPPGTGKTYVGQKIARVLLRSASLWQEDGNLSPILMVSYTNHALDEFLGGLPKEGIVRVGGRCSEEMKRYSLKCKRDEARMRRIVPKQIMLARIRVRDDLRQLQEGEACQRSSAVLECSRRGILSFQVLNHFMEGFHVTWFKDKATEGTKALFLDWLAIELVAGKESEQKVDYDVASSEDFQMQVSLREFASDEDFEDKNGLKVLQPSEVVICRAEETVWPDKLCKYLESNEIMTENEEKHTRDLWKMSPNRRWKLYRLWLQRAEKHYLKTLQNIQLDYERILARQRDVMQEEDLHVLQDARVIGMTTTCAARYRQILQRISPKIVLVEEAAEVLEAHIITSLTKGCQHLILIGDHQQLRPSNAVFELAKKYKLDVSLFERMITVGIPCERLSVQHRMRPEIASLMKHIYTDLENHESVEKYEDIKGIKKNMFFVNHSHLENHNDESHSHTNEHEATFVVALCRYLLQQGYIAGQITLLTTYTGQMFAIRDCLKQQNDEELKGVRLTTVDNFQGEENDIILLSLVRSNKDEKIGFIKMVNRACVALSRAKKGFYCIGNFDLLSKHSEIWSKIVNDLKASESIGDALPLVCQNHHTEEKVETADDFREKVPSGGCSRPCQVRLSCGHACRLTCHPNDPEHKDYLCTAECPKTIDGCSHPCRRLCWQECETVCRMTVDKTLPSCGHRKRVPCVLDVSRVKCELDCEKFLPKCGHRCQASCGEPCTTKCKERVKKSDWPCGHDVTTTCSAIPGDCPFPCEVKLECGHKCKGTCGSCRMGRVHKRCSLRCGRILVCSHVCKAPCTNSCPPCSVNCENRCVHSHCTKKCGELCIPCAEKCPWECPHYKCTKLCGEPCDRPRCNEPCRKIPECGIRNEAHRCRGLCGEPCICALCDKNDVTHPISEIFFGGEDKEDAMFIQLPDCKHIFAMSDLDSHMDTVPLDNSIKLKSCPRCLTAIRRSLRYGNVIKQQLQNIEEVKKKVIGHSSELEEAKERLRRRLIDLTKQFDQERKMEEWKRLERRVDRMSRGIMAAVTENQVTLMERYCRMSDKLKQSLLNDVARREASSESRLEGYLLQEEFDHFKKRFMSELASEKELRDINLEFTRLNLRLELCLLKHDVMRLMLTLDETSSHVMQEIRDDLSSGKLIEAEKLDKLLEKLVEIRNAYPALGPLTPEERKQIVSAVGLKQGHWFKCPKGHVYVIGECGGAMERGTCPDCGAVIGGANHALEEGNELAPEMDGARHAAWSEQANLEN</sequence>
<feature type="compositionally biased region" description="Acidic residues" evidence="9">
    <location>
        <begin position="498"/>
        <end position="510"/>
    </location>
</feature>
<dbReference type="Proteomes" id="UP001159405">
    <property type="component" value="Unassembled WGS sequence"/>
</dbReference>
<accession>A0ABN8R6C1</accession>
<evidence type="ECO:0000259" key="10">
    <source>
        <dbReference type="PROSITE" id="PS51981"/>
    </source>
</evidence>
<dbReference type="Gene3D" id="3.40.50.300">
    <property type="entry name" value="P-loop containing nucleotide triphosphate hydrolases"/>
    <property type="match status" value="3"/>
</dbReference>
<dbReference type="PROSITE" id="PS51981">
    <property type="entry name" value="ZF_RZ"/>
    <property type="match status" value="1"/>
</dbReference>
<evidence type="ECO:0000256" key="9">
    <source>
        <dbReference type="SAM" id="MobiDB-lite"/>
    </source>
</evidence>
<comment type="caution">
    <text evidence="11">The sequence shown here is derived from an EMBL/GenBank/DDBJ whole genome shotgun (WGS) entry which is preliminary data.</text>
</comment>
<name>A0ABN8R6C1_9CNID</name>
<dbReference type="InterPro" id="IPR047187">
    <property type="entry name" value="SF1_C_Upf1"/>
</dbReference>
<feature type="coiled-coil region" evidence="8">
    <location>
        <begin position="1535"/>
        <end position="1573"/>
    </location>
</feature>
<keyword evidence="4" id="KW-0677">Repeat</keyword>
<dbReference type="Pfam" id="PF13087">
    <property type="entry name" value="AAA_12"/>
    <property type="match status" value="1"/>
</dbReference>
<keyword evidence="5" id="KW-0863">Zinc-finger</keyword>
<feature type="compositionally biased region" description="Basic residues" evidence="9">
    <location>
        <begin position="1"/>
        <end position="10"/>
    </location>
</feature>
<gene>
    <name evidence="11" type="ORF">PLOB_00015171</name>
</gene>
<dbReference type="SMART" id="SM00438">
    <property type="entry name" value="ZnF_NFX"/>
    <property type="match status" value="5"/>
</dbReference>
<protein>
    <recommendedName>
        <fullName evidence="10">RZ-type domain-containing protein</fullName>
    </recommendedName>
</protein>
<evidence type="ECO:0000256" key="7">
    <source>
        <dbReference type="ARBA" id="ARBA00022859"/>
    </source>
</evidence>
<dbReference type="EMBL" id="CALNXK010000190">
    <property type="protein sequence ID" value="CAH3174356.1"/>
    <property type="molecule type" value="Genomic_DNA"/>
</dbReference>
<reference evidence="11 12" key="1">
    <citation type="submission" date="2022-05" db="EMBL/GenBank/DDBJ databases">
        <authorList>
            <consortium name="Genoscope - CEA"/>
            <person name="William W."/>
        </authorList>
    </citation>
    <scope>NUCLEOTIDE SEQUENCE [LARGE SCALE GENOMIC DNA]</scope>
</reference>
<proteinExistence type="predicted"/>
<dbReference type="PANTHER" id="PTHR10887:SF341">
    <property type="entry name" value="NFX1-TYPE ZINC FINGER-CONTAINING PROTEIN 1"/>
    <property type="match status" value="1"/>
</dbReference>
<feature type="domain" description="RZ-type" evidence="10">
    <location>
        <begin position="1733"/>
        <end position="1802"/>
    </location>
</feature>
<evidence type="ECO:0000256" key="3">
    <source>
        <dbReference type="ARBA" id="ARBA00022723"/>
    </source>
</evidence>
<feature type="region of interest" description="Disordered" evidence="9">
    <location>
        <begin position="491"/>
        <end position="521"/>
    </location>
</feature>
<dbReference type="InterPro" id="IPR027417">
    <property type="entry name" value="P-loop_NTPase"/>
</dbReference>
<keyword evidence="2" id="KW-0963">Cytoplasm</keyword>
<dbReference type="CDD" id="cd18808">
    <property type="entry name" value="SF1_C_Upf1"/>
    <property type="match status" value="1"/>
</dbReference>
<dbReference type="PANTHER" id="PTHR10887">
    <property type="entry name" value="DNA2/NAM7 HELICASE FAMILY"/>
    <property type="match status" value="1"/>
</dbReference>
<evidence type="ECO:0000313" key="12">
    <source>
        <dbReference type="Proteomes" id="UP001159405"/>
    </source>
</evidence>
<dbReference type="InterPro" id="IPR000967">
    <property type="entry name" value="Znf_NFX1"/>
</dbReference>
<keyword evidence="12" id="KW-1185">Reference proteome</keyword>
<dbReference type="InterPro" id="IPR046439">
    <property type="entry name" value="ZF_RZ_dom"/>
</dbReference>
<dbReference type="Pfam" id="PF13086">
    <property type="entry name" value="AAA_11"/>
    <property type="match status" value="1"/>
</dbReference>
<dbReference type="SUPFAM" id="SSF52540">
    <property type="entry name" value="P-loop containing nucleoside triphosphate hydrolases"/>
    <property type="match status" value="1"/>
</dbReference>
<feature type="region of interest" description="Disordered" evidence="9">
    <location>
        <begin position="1"/>
        <end position="34"/>
    </location>
</feature>
<dbReference type="InterPro" id="IPR057373">
    <property type="entry name" value="ZNFX1"/>
</dbReference>
<evidence type="ECO:0000256" key="6">
    <source>
        <dbReference type="ARBA" id="ARBA00022833"/>
    </source>
</evidence>
<dbReference type="InterPro" id="IPR041677">
    <property type="entry name" value="DNA2/NAM7_AAA_11"/>
</dbReference>
<dbReference type="Pfam" id="PF20173">
    <property type="entry name" value="ZnF_RZ-type"/>
    <property type="match status" value="1"/>
</dbReference>
<feature type="region of interest" description="Disordered" evidence="9">
    <location>
        <begin position="1796"/>
        <end position="1815"/>
    </location>
</feature>
<dbReference type="InterPro" id="IPR041679">
    <property type="entry name" value="DNA2/NAM7-like_C"/>
</dbReference>
<comment type="subcellular location">
    <subcellularLocation>
        <location evidence="1">Cytoplasm</location>
    </subcellularLocation>
</comment>
<evidence type="ECO:0000256" key="1">
    <source>
        <dbReference type="ARBA" id="ARBA00004496"/>
    </source>
</evidence>
<dbReference type="Pfam" id="PF25396">
    <property type="entry name" value="ZNFX1"/>
    <property type="match status" value="1"/>
</dbReference>
<keyword evidence="3" id="KW-0479">Metal-binding</keyword>
<evidence type="ECO:0000256" key="8">
    <source>
        <dbReference type="SAM" id="Coils"/>
    </source>
</evidence>
<keyword evidence="6" id="KW-0862">Zinc</keyword>
<keyword evidence="7" id="KW-0391">Immunity</keyword>
<evidence type="ECO:0000256" key="2">
    <source>
        <dbReference type="ARBA" id="ARBA00022490"/>
    </source>
</evidence>
<keyword evidence="8" id="KW-0175">Coiled coil</keyword>
<evidence type="ECO:0000256" key="4">
    <source>
        <dbReference type="ARBA" id="ARBA00022737"/>
    </source>
</evidence>
<dbReference type="CDD" id="cd17936">
    <property type="entry name" value="EEXXEc_NFX1"/>
    <property type="match status" value="1"/>
</dbReference>